<dbReference type="Proteomes" id="UP001235664">
    <property type="component" value="Unassembled WGS sequence"/>
</dbReference>
<sequence length="182" mass="19532">MADLAEPSPVAGAATSDRVTHRSVRRTCMTTSIGMIRHYSAPRSARNNTGETNVSYYFAKTIEAGDIEAAHERVKAALQEHGFGILTEINLQATLKEKIGADFRPYRILGACNPSLAHKALQAEDKIGTMLPCNVIIQQVAAEVFEVAAVDPVASMQGVENEALAEVATDVRDKLKAVIAAL</sequence>
<dbReference type="PANTHER" id="PTHR38342:SF1">
    <property type="entry name" value="SLR5037 PROTEIN"/>
    <property type="match status" value="1"/>
</dbReference>
<gene>
    <name evidence="3" type="ORF">Q9K01_12715</name>
</gene>
<dbReference type="InterPro" id="IPR035923">
    <property type="entry name" value="TT1751-like_sf"/>
</dbReference>
<dbReference type="SUPFAM" id="SSF103247">
    <property type="entry name" value="TT1751-like"/>
    <property type="match status" value="1"/>
</dbReference>
<organism evidence="3 4">
    <name type="scientific">Qipengyuania benthica</name>
    <dbReference type="NCBI Taxonomy" id="3067651"/>
    <lineage>
        <taxon>Bacteria</taxon>
        <taxon>Pseudomonadati</taxon>
        <taxon>Pseudomonadota</taxon>
        <taxon>Alphaproteobacteria</taxon>
        <taxon>Sphingomonadales</taxon>
        <taxon>Erythrobacteraceae</taxon>
        <taxon>Qipengyuania</taxon>
    </lineage>
</organism>
<feature type="domain" description="DUF302" evidence="2">
    <location>
        <begin position="89"/>
        <end position="152"/>
    </location>
</feature>
<dbReference type="RefSeq" id="WP_305930561.1">
    <property type="nucleotide sequence ID" value="NZ_JAVAIL010000004.1"/>
</dbReference>
<keyword evidence="4" id="KW-1185">Reference proteome</keyword>
<protein>
    <submittedName>
        <fullName evidence="3">DUF302 domain-containing protein</fullName>
    </submittedName>
</protein>
<dbReference type="CDD" id="cd14797">
    <property type="entry name" value="DUF302"/>
    <property type="match status" value="1"/>
</dbReference>
<evidence type="ECO:0000259" key="2">
    <source>
        <dbReference type="Pfam" id="PF03625"/>
    </source>
</evidence>
<dbReference type="InterPro" id="IPR005180">
    <property type="entry name" value="DUF302"/>
</dbReference>
<dbReference type="PANTHER" id="PTHR38342">
    <property type="entry name" value="SLR5037 PROTEIN"/>
    <property type="match status" value="1"/>
</dbReference>
<dbReference type="EMBL" id="JAVAIL010000004">
    <property type="protein sequence ID" value="MDP4540489.1"/>
    <property type="molecule type" value="Genomic_DNA"/>
</dbReference>
<name>A0ABT9HBT8_9SPHN</name>
<comment type="caution">
    <text evidence="3">The sequence shown here is derived from an EMBL/GenBank/DDBJ whole genome shotgun (WGS) entry which is preliminary data.</text>
</comment>
<feature type="region of interest" description="Disordered" evidence="1">
    <location>
        <begin position="1"/>
        <end position="21"/>
    </location>
</feature>
<reference evidence="3 4" key="1">
    <citation type="submission" date="2023-08" db="EMBL/GenBank/DDBJ databases">
        <title>genomic of DY56.</title>
        <authorList>
            <person name="Wang Y."/>
        </authorList>
    </citation>
    <scope>NUCLEOTIDE SEQUENCE [LARGE SCALE GENOMIC DNA]</scope>
    <source>
        <strain evidence="3 4">DY56-A-20</strain>
    </source>
</reference>
<accession>A0ABT9HBT8</accession>
<dbReference type="Gene3D" id="3.30.310.70">
    <property type="entry name" value="TT1751-like domain"/>
    <property type="match status" value="1"/>
</dbReference>
<proteinExistence type="predicted"/>
<evidence type="ECO:0000313" key="4">
    <source>
        <dbReference type="Proteomes" id="UP001235664"/>
    </source>
</evidence>
<evidence type="ECO:0000313" key="3">
    <source>
        <dbReference type="EMBL" id="MDP4540489.1"/>
    </source>
</evidence>
<dbReference type="Pfam" id="PF03625">
    <property type="entry name" value="DUF302"/>
    <property type="match status" value="1"/>
</dbReference>
<evidence type="ECO:0000256" key="1">
    <source>
        <dbReference type="SAM" id="MobiDB-lite"/>
    </source>
</evidence>